<dbReference type="InterPro" id="IPR012259">
    <property type="entry name" value="DHFR"/>
</dbReference>
<dbReference type="SUPFAM" id="SSF53597">
    <property type="entry name" value="Dihydrofolate reductase-like"/>
    <property type="match status" value="1"/>
</dbReference>
<proteinExistence type="inferred from homology"/>
<evidence type="ECO:0000313" key="8">
    <source>
        <dbReference type="EMBL" id="VEU68919.1"/>
    </source>
</evidence>
<dbReference type="GO" id="GO:0004146">
    <property type="term" value="F:dihydrofolate reductase activity"/>
    <property type="evidence" value="ECO:0007669"/>
    <property type="project" value="UniProtKB-EC"/>
</dbReference>
<gene>
    <name evidence="8" type="primary">folA</name>
    <name evidence="8" type="ORF">NCTC10146_00382</name>
</gene>
<dbReference type="AlphaFoldDB" id="A0A449AQT4"/>
<keyword evidence="6 8" id="KW-0560">Oxidoreductase</keyword>
<evidence type="ECO:0000256" key="2">
    <source>
        <dbReference type="ARBA" id="ARBA00009539"/>
    </source>
</evidence>
<dbReference type="GO" id="GO:0046654">
    <property type="term" value="P:tetrahydrofolate biosynthetic process"/>
    <property type="evidence" value="ECO:0007669"/>
    <property type="project" value="UniProtKB-UniPathway"/>
</dbReference>
<sequence length="169" mass="20127">MILASTVSGLIGLKDNTLPWYIPKDLIFFSEQTKNSILIFGNNTFQNLPEKMFINKKNRKFYVLSIEKIRQNTNFIDKEFNSISELELFLTENNNKNKDIYLCGGKFIYETFFNHASELYLTTIKNNLDKNFKDEEKIILDIKKIKSFFKNKEKIIYEDFQIKIEKYSK</sequence>
<dbReference type="EC" id="1.5.1.3" evidence="3"/>
<evidence type="ECO:0000259" key="7">
    <source>
        <dbReference type="PROSITE" id="PS51330"/>
    </source>
</evidence>
<protein>
    <recommendedName>
        <fullName evidence="3">dihydrofolate reductase</fullName>
        <ecNumber evidence="3">1.5.1.3</ecNumber>
    </recommendedName>
</protein>
<dbReference type="GO" id="GO:0046655">
    <property type="term" value="P:folic acid metabolic process"/>
    <property type="evidence" value="ECO:0007669"/>
    <property type="project" value="TreeGrafter"/>
</dbReference>
<dbReference type="PANTHER" id="PTHR48069">
    <property type="entry name" value="DIHYDROFOLATE REDUCTASE"/>
    <property type="match status" value="1"/>
</dbReference>
<evidence type="ECO:0000256" key="4">
    <source>
        <dbReference type="ARBA" id="ARBA00022563"/>
    </source>
</evidence>
<comment type="pathway">
    <text evidence="1">Cofactor biosynthesis; tetrahydrofolate biosynthesis; 5,6,7,8-tetrahydrofolate from 7,8-dihydrofolate: step 1/1.</text>
</comment>
<keyword evidence="4" id="KW-0554">One-carbon metabolism</keyword>
<evidence type="ECO:0000313" key="9">
    <source>
        <dbReference type="Proteomes" id="UP000290495"/>
    </source>
</evidence>
<evidence type="ECO:0000256" key="1">
    <source>
        <dbReference type="ARBA" id="ARBA00004903"/>
    </source>
</evidence>
<dbReference type="GO" id="GO:0046452">
    <property type="term" value="P:dihydrofolate metabolic process"/>
    <property type="evidence" value="ECO:0007669"/>
    <property type="project" value="TreeGrafter"/>
</dbReference>
<dbReference type="InterPro" id="IPR024072">
    <property type="entry name" value="DHFR-like_dom_sf"/>
</dbReference>
<dbReference type="GO" id="GO:0050661">
    <property type="term" value="F:NADP binding"/>
    <property type="evidence" value="ECO:0007669"/>
    <property type="project" value="InterPro"/>
</dbReference>
<comment type="similarity">
    <text evidence="2">Belongs to the dihydrofolate reductase family.</text>
</comment>
<evidence type="ECO:0000256" key="6">
    <source>
        <dbReference type="ARBA" id="ARBA00023002"/>
    </source>
</evidence>
<dbReference type="UniPathway" id="UPA00077">
    <property type="reaction ID" value="UER00158"/>
</dbReference>
<evidence type="ECO:0000256" key="5">
    <source>
        <dbReference type="ARBA" id="ARBA00022857"/>
    </source>
</evidence>
<dbReference type="Pfam" id="PF00186">
    <property type="entry name" value="DHFR_1"/>
    <property type="match status" value="1"/>
</dbReference>
<evidence type="ECO:0000256" key="3">
    <source>
        <dbReference type="ARBA" id="ARBA00012856"/>
    </source>
</evidence>
<dbReference type="GO" id="GO:0006730">
    <property type="term" value="P:one-carbon metabolic process"/>
    <property type="evidence" value="ECO:0007669"/>
    <property type="project" value="UniProtKB-KW"/>
</dbReference>
<dbReference type="GO" id="GO:0005829">
    <property type="term" value="C:cytosol"/>
    <property type="evidence" value="ECO:0007669"/>
    <property type="project" value="TreeGrafter"/>
</dbReference>
<dbReference type="PROSITE" id="PS51330">
    <property type="entry name" value="DHFR_2"/>
    <property type="match status" value="1"/>
</dbReference>
<keyword evidence="5" id="KW-0521">NADP</keyword>
<accession>A0A449AQT4</accession>
<dbReference type="Proteomes" id="UP000290495">
    <property type="component" value="Chromosome"/>
</dbReference>
<dbReference type="PRINTS" id="PR00070">
    <property type="entry name" value="DHFR"/>
</dbReference>
<name>A0A449AQT4_9BACT</name>
<feature type="domain" description="DHFR" evidence="7">
    <location>
        <begin position="1"/>
        <end position="169"/>
    </location>
</feature>
<organism evidence="8 9">
    <name type="scientific">Mycoplasmopsis canis</name>
    <dbReference type="NCBI Taxonomy" id="29555"/>
    <lineage>
        <taxon>Bacteria</taxon>
        <taxon>Bacillati</taxon>
        <taxon>Mycoplasmatota</taxon>
        <taxon>Mycoplasmoidales</taxon>
        <taxon>Metamycoplasmataceae</taxon>
        <taxon>Mycoplasmopsis</taxon>
    </lineage>
</organism>
<dbReference type="RefSeq" id="WP_044084310.1">
    <property type="nucleotide sequence ID" value="NZ_LR215010.1"/>
</dbReference>
<reference evidence="8 9" key="1">
    <citation type="submission" date="2019-01" db="EMBL/GenBank/DDBJ databases">
        <authorList>
            <consortium name="Pathogen Informatics"/>
        </authorList>
    </citation>
    <scope>NUCLEOTIDE SEQUENCE [LARGE SCALE GENOMIC DNA]</scope>
    <source>
        <strain evidence="8 9">NCTC10146</strain>
    </source>
</reference>
<dbReference type="CDD" id="cd00209">
    <property type="entry name" value="DHFR"/>
    <property type="match status" value="1"/>
</dbReference>
<dbReference type="InterPro" id="IPR001796">
    <property type="entry name" value="DHFR_dom"/>
</dbReference>
<dbReference type="PANTHER" id="PTHR48069:SF3">
    <property type="entry name" value="DIHYDROFOLATE REDUCTASE"/>
    <property type="match status" value="1"/>
</dbReference>
<dbReference type="Gene3D" id="3.40.430.10">
    <property type="entry name" value="Dihydrofolate Reductase, subunit A"/>
    <property type="match status" value="1"/>
</dbReference>
<dbReference type="EMBL" id="LR215010">
    <property type="protein sequence ID" value="VEU68919.1"/>
    <property type="molecule type" value="Genomic_DNA"/>
</dbReference>